<evidence type="ECO:0000313" key="1">
    <source>
        <dbReference type="EMBL" id="CAG5036784.1"/>
    </source>
</evidence>
<organism evidence="1 2">
    <name type="scientific">Parnassius apollo</name>
    <name type="common">Apollo butterfly</name>
    <name type="synonym">Papilio apollo</name>
    <dbReference type="NCBI Taxonomy" id="110799"/>
    <lineage>
        <taxon>Eukaryota</taxon>
        <taxon>Metazoa</taxon>
        <taxon>Ecdysozoa</taxon>
        <taxon>Arthropoda</taxon>
        <taxon>Hexapoda</taxon>
        <taxon>Insecta</taxon>
        <taxon>Pterygota</taxon>
        <taxon>Neoptera</taxon>
        <taxon>Endopterygota</taxon>
        <taxon>Lepidoptera</taxon>
        <taxon>Glossata</taxon>
        <taxon>Ditrysia</taxon>
        <taxon>Papilionoidea</taxon>
        <taxon>Papilionidae</taxon>
        <taxon>Parnassiinae</taxon>
        <taxon>Parnassini</taxon>
        <taxon>Parnassius</taxon>
        <taxon>Parnassius</taxon>
    </lineage>
</organism>
<keyword evidence="2" id="KW-1185">Reference proteome</keyword>
<comment type="caution">
    <text evidence="1">The sequence shown here is derived from an EMBL/GenBank/DDBJ whole genome shotgun (WGS) entry which is preliminary data.</text>
</comment>
<name>A0A8S3XPE3_PARAO</name>
<dbReference type="Proteomes" id="UP000691718">
    <property type="component" value="Unassembled WGS sequence"/>
</dbReference>
<accession>A0A8S3XPE3</accession>
<dbReference type="AlphaFoldDB" id="A0A8S3XPE3"/>
<evidence type="ECO:0000313" key="2">
    <source>
        <dbReference type="Proteomes" id="UP000691718"/>
    </source>
</evidence>
<sequence length="84" mass="9907">MECPTDVIIKKEKDDFQFENEEGLLEVNYDVKIESCTLFNDVDWCIENTALLEEIGKQFHETVNDEKTLQECRLCGQNFPDRCR</sequence>
<proteinExistence type="predicted"/>
<reference evidence="1" key="1">
    <citation type="submission" date="2021-04" db="EMBL/GenBank/DDBJ databases">
        <authorList>
            <person name="Tunstrom K."/>
        </authorList>
    </citation>
    <scope>NUCLEOTIDE SEQUENCE</scope>
</reference>
<protein>
    <submittedName>
        <fullName evidence="1">(apollo) hypothetical protein</fullName>
    </submittedName>
</protein>
<gene>
    <name evidence="1" type="ORF">PAPOLLO_LOCUS20900</name>
</gene>
<dbReference type="EMBL" id="CAJQZP010001297">
    <property type="protein sequence ID" value="CAG5036784.1"/>
    <property type="molecule type" value="Genomic_DNA"/>
</dbReference>